<evidence type="ECO:0000256" key="1">
    <source>
        <dbReference type="SAM" id="MobiDB-lite"/>
    </source>
</evidence>
<dbReference type="SUPFAM" id="SSF56059">
    <property type="entry name" value="Glutathione synthetase ATP-binding domain-like"/>
    <property type="match status" value="1"/>
</dbReference>
<accession>A0A1I8GT31</accession>
<keyword evidence="2" id="KW-1185">Reference proteome</keyword>
<proteinExistence type="predicted"/>
<dbReference type="AlphaFoldDB" id="A0A1I8GT31"/>
<name>A0A1I8GT31_9PLAT</name>
<dbReference type="Proteomes" id="UP000095280">
    <property type="component" value="Unplaced"/>
</dbReference>
<dbReference type="GO" id="GO:0070737">
    <property type="term" value="F:protein-glycine ligase activity, elongating"/>
    <property type="evidence" value="ECO:0007669"/>
    <property type="project" value="TreeGrafter"/>
</dbReference>
<dbReference type="WBParaSite" id="maker-uti_cns_0002915-snap-gene-0.2-mRNA-1">
    <property type="protein sequence ID" value="maker-uti_cns_0002915-snap-gene-0.2-mRNA-1"/>
    <property type="gene ID" value="maker-uti_cns_0002915-snap-gene-0.2"/>
</dbReference>
<dbReference type="PROSITE" id="PS51221">
    <property type="entry name" value="TTL"/>
    <property type="match status" value="1"/>
</dbReference>
<dbReference type="InterPro" id="IPR004344">
    <property type="entry name" value="TTL/TTLL_fam"/>
</dbReference>
<dbReference type="PANTHER" id="PTHR46810">
    <property type="entry name" value="INACTIVE POLYGLYCYLASE TTLL10"/>
    <property type="match status" value="1"/>
</dbReference>
<dbReference type="Pfam" id="PF03133">
    <property type="entry name" value="TTL"/>
    <property type="match status" value="1"/>
</dbReference>
<protein>
    <submittedName>
        <fullName evidence="3">ATP-grasp domain-containing protein</fullName>
    </submittedName>
</protein>
<organism evidence="2 3">
    <name type="scientific">Macrostomum lignano</name>
    <dbReference type="NCBI Taxonomy" id="282301"/>
    <lineage>
        <taxon>Eukaryota</taxon>
        <taxon>Metazoa</taxon>
        <taxon>Spiralia</taxon>
        <taxon>Lophotrochozoa</taxon>
        <taxon>Platyhelminthes</taxon>
        <taxon>Rhabditophora</taxon>
        <taxon>Macrostomorpha</taxon>
        <taxon>Macrostomida</taxon>
        <taxon>Macrostomidae</taxon>
        <taxon>Macrostomum</taxon>
    </lineage>
</organism>
<reference evidence="3" key="1">
    <citation type="submission" date="2016-11" db="UniProtKB">
        <authorList>
            <consortium name="WormBaseParasite"/>
        </authorList>
    </citation>
    <scope>IDENTIFICATION</scope>
</reference>
<dbReference type="PANTHER" id="PTHR46810:SF1">
    <property type="entry name" value="INACTIVE POLYGLYCYLASE TTLL10"/>
    <property type="match status" value="1"/>
</dbReference>
<evidence type="ECO:0000313" key="2">
    <source>
        <dbReference type="Proteomes" id="UP000095280"/>
    </source>
</evidence>
<feature type="region of interest" description="Disordered" evidence="1">
    <location>
        <begin position="1"/>
        <end position="39"/>
    </location>
</feature>
<evidence type="ECO:0000313" key="3">
    <source>
        <dbReference type="WBParaSite" id="maker-uti_cns_0002915-snap-gene-0.2-mRNA-1"/>
    </source>
</evidence>
<dbReference type="InterPro" id="IPR027752">
    <property type="entry name" value="TTLL10"/>
</dbReference>
<dbReference type="Gene3D" id="3.30.470.20">
    <property type="entry name" value="ATP-grasp fold, B domain"/>
    <property type="match status" value="1"/>
</dbReference>
<sequence>MTGPHEEDSGGLVMRPANSDAILPTPPPPLPQSKLTTAGDKAMEEADGRKVLTSPYLAEACCSRLLNQFSGRLGLFVAGRPRNYAFRANRNAIMETVSHLGYRVLDYSNCLIFEPYHQPSLFASDKWNMARILSRKAGQSGLKFFDASGAEFNYRRFTMYTANPGLGGRQQLIRHLDANPGVYVLKRTNSSQGIGIHMYRAQQPNSIDLLQRCIGQKARLQRYVLQKYIERPLLVDKRKFDLRVYLLVLSCSCPGRPGDRGYFAFCHPGYVKVSSRAYAGDSRDPRVHFTNQWVQRRGGRQYECVKEATTWLPDELDAYLERRRRNGNGPAVPEGWCRQKLYRQVAAIAGYLAWSCRPYLASRRPGCVFRIYGPDLIVDEDLRVSLLEFNCFPCYAKNTMALSTSLGSMWREAVAIATEASLRYRDGLPVAAPTTARNFCQYLVRFSRTSKKAALIRKCHRSADSARSWATWLNADVSWRTFASSRCFCASVSFSSCRISSSTSATRLSASDRALLLHLAPVPRLLGVQLSPEGVVSCPQLLGGGGRRGRRFVPFGAQFSLASFEFRAQLLNLRLHAADLVGFVPPSARELRSVALSPLAPAAISHLGIPPALGLQLQLLLQLARPLNALLLDPFHCGVLLSQAVLQFPDSVQQVLGHFSLDPQRVSLLLQLALQRGHLGLEQLHPALQPPPVLSQRAALLRQLVRPQAFLSSEALDEGVLSSQLSCEPLVLLAQRLHVRQAAPGILQLLLLLLVPSLPDLRQLSQQLLPLGLAAPGSLVQFAQSGRLLGRLCRLPLQLLLRLRLQPQRQPELILQRAVPLAGLRQPFLESANRLSRTSPLPVLRLAQRLPQALRLVALRRCFYLGTGGALLGFGRRLGAPTLLTAGGAAQALQAGAHLLDAALGLDARRFRCGAVGLRFGGASLSRFAHLALVCRGRLQLLGGVDGGGANGGVFAALRLQQLGVLGEPAAGRFAFPAPLAFEVELAKQLLGWWEA</sequence>